<feature type="non-terminal residue" evidence="2">
    <location>
        <position position="1"/>
    </location>
</feature>
<evidence type="ECO:0000313" key="2">
    <source>
        <dbReference type="EMBL" id="GFR51253.1"/>
    </source>
</evidence>
<sequence>GADRNKDASRREVALQCLLRLLARTPVSLDLRDVLEAEWPLAADLLRGLLAPALALLPPHHQQQQGQQHLGLSMTHGSAMASSIGSRTSTSSSSSSSTAAVGLLLDAFAELLECG</sequence>
<gene>
    <name evidence="2" type="ORF">Agub_g13634</name>
</gene>
<reference evidence="2 3" key="1">
    <citation type="journal article" date="2021" name="Sci. Rep.">
        <title>Genome sequencing of the multicellular alga Astrephomene provides insights into convergent evolution of germ-soma differentiation.</title>
        <authorList>
            <person name="Yamashita S."/>
            <person name="Yamamoto K."/>
            <person name="Matsuzaki R."/>
            <person name="Suzuki S."/>
            <person name="Yamaguchi H."/>
            <person name="Hirooka S."/>
            <person name="Minakuchi Y."/>
            <person name="Miyagishima S."/>
            <person name="Kawachi M."/>
            <person name="Toyoda A."/>
            <person name="Nozaki H."/>
        </authorList>
    </citation>
    <scope>NUCLEOTIDE SEQUENCE [LARGE SCALE GENOMIC DNA]</scope>
    <source>
        <strain evidence="2 3">NIES-4017</strain>
    </source>
</reference>
<protein>
    <submittedName>
        <fullName evidence="2">Uncharacterized protein</fullName>
    </submittedName>
</protein>
<feature type="compositionally biased region" description="Low complexity" evidence="1">
    <location>
        <begin position="60"/>
        <end position="72"/>
    </location>
</feature>
<name>A0AAD3E0J3_9CHLO</name>
<evidence type="ECO:0000313" key="3">
    <source>
        <dbReference type="Proteomes" id="UP001054857"/>
    </source>
</evidence>
<comment type="caution">
    <text evidence="2">The sequence shown here is derived from an EMBL/GenBank/DDBJ whole genome shotgun (WGS) entry which is preliminary data.</text>
</comment>
<feature type="non-terminal residue" evidence="2">
    <location>
        <position position="115"/>
    </location>
</feature>
<dbReference type="Proteomes" id="UP001054857">
    <property type="component" value="Unassembled WGS sequence"/>
</dbReference>
<keyword evidence="3" id="KW-1185">Reference proteome</keyword>
<organism evidence="2 3">
    <name type="scientific">Astrephomene gubernaculifera</name>
    <dbReference type="NCBI Taxonomy" id="47775"/>
    <lineage>
        <taxon>Eukaryota</taxon>
        <taxon>Viridiplantae</taxon>
        <taxon>Chlorophyta</taxon>
        <taxon>core chlorophytes</taxon>
        <taxon>Chlorophyceae</taxon>
        <taxon>CS clade</taxon>
        <taxon>Chlamydomonadales</taxon>
        <taxon>Astrephomenaceae</taxon>
        <taxon>Astrephomene</taxon>
    </lineage>
</organism>
<evidence type="ECO:0000256" key="1">
    <source>
        <dbReference type="SAM" id="MobiDB-lite"/>
    </source>
</evidence>
<feature type="compositionally biased region" description="Low complexity" evidence="1">
    <location>
        <begin position="82"/>
        <end position="97"/>
    </location>
</feature>
<proteinExistence type="predicted"/>
<feature type="region of interest" description="Disordered" evidence="1">
    <location>
        <begin position="60"/>
        <end position="97"/>
    </location>
</feature>
<dbReference type="AlphaFoldDB" id="A0AAD3E0J3"/>
<dbReference type="EMBL" id="BMAR01000047">
    <property type="protein sequence ID" value="GFR51253.1"/>
    <property type="molecule type" value="Genomic_DNA"/>
</dbReference>
<accession>A0AAD3E0J3</accession>